<dbReference type="Proteomes" id="UP000253498">
    <property type="component" value="Unassembled WGS sequence"/>
</dbReference>
<dbReference type="Pfam" id="PF10097">
    <property type="entry name" value="DUF2335"/>
    <property type="match status" value="1"/>
</dbReference>
<gene>
    <name evidence="3" type="ORF">EB03_02293</name>
</gene>
<evidence type="ECO:0000256" key="2">
    <source>
        <dbReference type="SAM" id="Phobius"/>
    </source>
</evidence>
<evidence type="ECO:0000313" key="4">
    <source>
        <dbReference type="Proteomes" id="UP000253498"/>
    </source>
</evidence>
<comment type="caution">
    <text evidence="3">The sequence shown here is derived from an EMBL/GenBank/DDBJ whole genome shotgun (WGS) entry which is preliminary data.</text>
</comment>
<name>A0AB37I8X4_ENTHR</name>
<protein>
    <recommendedName>
        <fullName evidence="5">DUF2335 domain-containing protein</fullName>
    </recommendedName>
</protein>
<feature type="region of interest" description="Disordered" evidence="1">
    <location>
        <begin position="1"/>
        <end position="20"/>
    </location>
</feature>
<evidence type="ECO:0000256" key="1">
    <source>
        <dbReference type="SAM" id="MobiDB-lite"/>
    </source>
</evidence>
<dbReference type="InterPro" id="IPR019284">
    <property type="entry name" value="RP532"/>
</dbReference>
<sequence length="171" mass="19208">MSTKKSTEISNRHSAEVDIPEEQEIIDDLKKLNPEERKEIMARMRISSTHYSGPIPSPDLLKRFEEVCPGSADRIITMAEKQSEHRRNMETKVVDSQVRDSKRGMIFGFIISVVGIIGGLFLIAMDKGTAGLTLVCGILIGLVALFIYGSESEKDERIKKNKKLQNTKNDE</sequence>
<dbReference type="AlphaFoldDB" id="A0AB37I8X4"/>
<feature type="transmembrane region" description="Helical" evidence="2">
    <location>
        <begin position="130"/>
        <end position="150"/>
    </location>
</feature>
<dbReference type="RefSeq" id="WP_096709402.1">
    <property type="nucleotide sequence ID" value="NZ_JBFCRC010000081.1"/>
</dbReference>
<feature type="compositionally biased region" description="Basic and acidic residues" evidence="1">
    <location>
        <begin position="1"/>
        <end position="16"/>
    </location>
</feature>
<dbReference type="EMBL" id="LESJ01000006">
    <property type="protein sequence ID" value="RBT67526.1"/>
    <property type="molecule type" value="Genomic_DNA"/>
</dbReference>
<reference evidence="3 4" key="1">
    <citation type="submission" date="2015-06" db="EMBL/GenBank/DDBJ databases">
        <title>The Genome Sequence of Enterococcus hirae 88EA1.</title>
        <authorList>
            <consortium name="The Broad Institute Genomics Platform"/>
            <consortium name="The Broad Institute Genome Sequencing Center for Infectious Disease"/>
            <person name="Earl A.M."/>
            <person name="Van Tyne D."/>
            <person name="Lebreton F."/>
            <person name="Saavedra J.T."/>
            <person name="Gilmore M.S."/>
            <person name="Manson McGuire A."/>
            <person name="Clock S."/>
            <person name="Crupain M."/>
            <person name="Rangan U."/>
            <person name="Young S."/>
            <person name="Abouelleil A."/>
            <person name="Cao P."/>
            <person name="Chapman S.B."/>
            <person name="Griggs A."/>
            <person name="Priest M."/>
            <person name="Shea T."/>
            <person name="Wortman J."/>
            <person name="Nusbaum C."/>
            <person name="Birren B."/>
        </authorList>
    </citation>
    <scope>NUCLEOTIDE SEQUENCE [LARGE SCALE GENOMIC DNA]</scope>
    <source>
        <strain evidence="3 4">88EA1</strain>
    </source>
</reference>
<keyword evidence="2" id="KW-0472">Membrane</keyword>
<feature type="transmembrane region" description="Helical" evidence="2">
    <location>
        <begin position="106"/>
        <end position="124"/>
    </location>
</feature>
<keyword evidence="2" id="KW-0812">Transmembrane</keyword>
<organism evidence="3 4">
    <name type="scientific">Enterococcus hirae</name>
    <dbReference type="NCBI Taxonomy" id="1354"/>
    <lineage>
        <taxon>Bacteria</taxon>
        <taxon>Bacillati</taxon>
        <taxon>Bacillota</taxon>
        <taxon>Bacilli</taxon>
        <taxon>Lactobacillales</taxon>
        <taxon>Enterococcaceae</taxon>
        <taxon>Enterococcus</taxon>
    </lineage>
</organism>
<accession>A0AB37I8X4</accession>
<proteinExistence type="predicted"/>
<evidence type="ECO:0008006" key="5">
    <source>
        <dbReference type="Google" id="ProtNLM"/>
    </source>
</evidence>
<evidence type="ECO:0000313" key="3">
    <source>
        <dbReference type="EMBL" id="RBT67526.1"/>
    </source>
</evidence>
<keyword evidence="2" id="KW-1133">Transmembrane helix</keyword>